<comment type="caution">
    <text evidence="1">The sequence shown here is derived from an EMBL/GenBank/DDBJ whole genome shotgun (WGS) entry which is preliminary data.</text>
</comment>
<gene>
    <name evidence="1" type="ORF">FN961_08545</name>
</gene>
<dbReference type="EMBL" id="VKGK01000008">
    <property type="protein sequence ID" value="TRY14737.1"/>
    <property type="molecule type" value="Genomic_DNA"/>
</dbReference>
<evidence type="ECO:0000313" key="1">
    <source>
        <dbReference type="EMBL" id="TRY14737.1"/>
    </source>
</evidence>
<organism evidence="1 2">
    <name type="scientific">Shewanella hanedai</name>
    <name type="common">Alteromonas hanedai</name>
    <dbReference type="NCBI Taxonomy" id="25"/>
    <lineage>
        <taxon>Bacteria</taxon>
        <taxon>Pseudomonadati</taxon>
        <taxon>Pseudomonadota</taxon>
        <taxon>Gammaproteobacteria</taxon>
        <taxon>Alteromonadales</taxon>
        <taxon>Shewanellaceae</taxon>
        <taxon>Shewanella</taxon>
    </lineage>
</organism>
<accession>A0A553JQJ4</accession>
<name>A0A553JQJ4_SHEHA</name>
<reference evidence="2" key="1">
    <citation type="submission" date="2019-07" db="EMBL/GenBank/DDBJ databases">
        <title>Shewanella sp. YLB-08 draft genomic sequence.</title>
        <authorList>
            <person name="Yu L."/>
        </authorList>
    </citation>
    <scope>NUCLEOTIDE SEQUENCE [LARGE SCALE GENOMIC DNA]</scope>
    <source>
        <strain evidence="2">JCM 20706</strain>
    </source>
</reference>
<evidence type="ECO:0000313" key="2">
    <source>
        <dbReference type="Proteomes" id="UP000318126"/>
    </source>
</evidence>
<dbReference type="OrthoDB" id="278697at2"/>
<keyword evidence="2" id="KW-1185">Reference proteome</keyword>
<dbReference type="RefSeq" id="WP_143564136.1">
    <property type="nucleotide sequence ID" value="NZ_BMPL01000006.1"/>
</dbReference>
<dbReference type="Proteomes" id="UP000318126">
    <property type="component" value="Unassembled WGS sequence"/>
</dbReference>
<proteinExistence type="predicted"/>
<sequence length="188" mass="22330">MKKSKIEDVLAYQNKDVTDRFIKLYGVEEDVAVEIFEDVKRWLWMASEARVQGNEQPIVIDRALVVLDQMWHNFMLFTRDYGQFCKDFFGGYIHHSPMTAEGVTSVENELDGYSLSERKAALMDKKRWQYEFIYDQLGEQVFMRWYKQYPQRYTSKSLCEMALETELKRSESMQQELARRQAELSDAA</sequence>
<protein>
    <submittedName>
        <fullName evidence="1">Uncharacterized protein</fullName>
    </submittedName>
</protein>
<dbReference type="AlphaFoldDB" id="A0A553JQJ4"/>